<feature type="signal peptide" evidence="1">
    <location>
        <begin position="1"/>
        <end position="24"/>
    </location>
</feature>
<sequence length="271" mass="28575">MPSIKSCLAAFALAALAISPVAQATPVQASDLVRRTSQPSFYTNEAAVEKRSDESRKESSARVKRAKLAAAKKAKRASAVQEEGQSLLKRHIEEMHAREGVTKRDLERRAVFARALRRYRCANDRVCARAVTSPSDLPSNGAAVCNPVTHLCAVGCQDGYTLTGGVCVASVQTCGPNACGTTDNGIFLCSGNNQCTLICDTASGYVATAQNTCVSVISSADNCGAIGNVCPGSYNGVGEPSCRNRVCRLNCPYGTTLRKTMDGTALYCYGA</sequence>
<protein>
    <recommendedName>
        <fullName evidence="4">Proteophosphoglycan 5</fullName>
    </recommendedName>
</protein>
<dbReference type="AlphaFoldDB" id="A0A5C5G4I3"/>
<gene>
    <name evidence="2" type="ORF">DMC30DRAFT_444455</name>
</gene>
<dbReference type="EMBL" id="SOZI01000012">
    <property type="protein sequence ID" value="TNY23389.1"/>
    <property type="molecule type" value="Genomic_DNA"/>
</dbReference>
<accession>A0A5C5G4I3</accession>
<dbReference type="OrthoDB" id="2525137at2759"/>
<organism evidence="2 3">
    <name type="scientific">Rhodotorula diobovata</name>
    <dbReference type="NCBI Taxonomy" id="5288"/>
    <lineage>
        <taxon>Eukaryota</taxon>
        <taxon>Fungi</taxon>
        <taxon>Dikarya</taxon>
        <taxon>Basidiomycota</taxon>
        <taxon>Pucciniomycotina</taxon>
        <taxon>Microbotryomycetes</taxon>
        <taxon>Sporidiobolales</taxon>
        <taxon>Sporidiobolaceae</taxon>
        <taxon>Rhodotorula</taxon>
    </lineage>
</organism>
<evidence type="ECO:0000313" key="2">
    <source>
        <dbReference type="EMBL" id="TNY23389.1"/>
    </source>
</evidence>
<evidence type="ECO:0000313" key="3">
    <source>
        <dbReference type="Proteomes" id="UP000311382"/>
    </source>
</evidence>
<feature type="chain" id="PRO_5023077670" description="Proteophosphoglycan 5" evidence="1">
    <location>
        <begin position="25"/>
        <end position="271"/>
    </location>
</feature>
<comment type="caution">
    <text evidence="2">The sequence shown here is derived from an EMBL/GenBank/DDBJ whole genome shotgun (WGS) entry which is preliminary data.</text>
</comment>
<keyword evidence="3" id="KW-1185">Reference proteome</keyword>
<reference evidence="2 3" key="1">
    <citation type="submission" date="2019-03" db="EMBL/GenBank/DDBJ databases">
        <title>Rhodosporidium diobovatum UCD-FST 08-225 genome sequencing, assembly, and annotation.</title>
        <authorList>
            <person name="Fakankun I.U."/>
            <person name="Fristensky B."/>
            <person name="Levin D.B."/>
        </authorList>
    </citation>
    <scope>NUCLEOTIDE SEQUENCE [LARGE SCALE GENOMIC DNA]</scope>
    <source>
        <strain evidence="2 3">UCD-FST 08-225</strain>
    </source>
</reference>
<evidence type="ECO:0008006" key="4">
    <source>
        <dbReference type="Google" id="ProtNLM"/>
    </source>
</evidence>
<keyword evidence="1" id="KW-0732">Signal</keyword>
<dbReference type="Proteomes" id="UP000311382">
    <property type="component" value="Unassembled WGS sequence"/>
</dbReference>
<name>A0A5C5G4I3_9BASI</name>
<proteinExistence type="predicted"/>
<evidence type="ECO:0000256" key="1">
    <source>
        <dbReference type="SAM" id="SignalP"/>
    </source>
</evidence>